<dbReference type="AlphaFoldDB" id="A0A1G8MZL4"/>
<organism evidence="3 4">
    <name type="scientific">Propionivibrio dicarboxylicus</name>
    <dbReference type="NCBI Taxonomy" id="83767"/>
    <lineage>
        <taxon>Bacteria</taxon>
        <taxon>Pseudomonadati</taxon>
        <taxon>Pseudomonadota</taxon>
        <taxon>Betaproteobacteria</taxon>
        <taxon>Rhodocyclales</taxon>
        <taxon>Rhodocyclaceae</taxon>
        <taxon>Propionivibrio</taxon>
    </lineage>
</organism>
<dbReference type="InterPro" id="IPR023614">
    <property type="entry name" value="Porin_dom_sf"/>
</dbReference>
<keyword evidence="2" id="KW-0732">Signal</keyword>
<dbReference type="RefSeq" id="WP_143009939.1">
    <property type="nucleotide sequence ID" value="NZ_FNCY01000027.1"/>
</dbReference>
<dbReference type="Proteomes" id="UP000198607">
    <property type="component" value="Unassembled WGS sequence"/>
</dbReference>
<evidence type="ECO:0008006" key="5">
    <source>
        <dbReference type="Google" id="ProtNLM"/>
    </source>
</evidence>
<dbReference type="Gene3D" id="2.40.160.10">
    <property type="entry name" value="Porin"/>
    <property type="match status" value="1"/>
</dbReference>
<dbReference type="EMBL" id="FNCY01000027">
    <property type="protein sequence ID" value="SDI73333.1"/>
    <property type="molecule type" value="Genomic_DNA"/>
</dbReference>
<keyword evidence="4" id="KW-1185">Reference proteome</keyword>
<evidence type="ECO:0000313" key="3">
    <source>
        <dbReference type="EMBL" id="SDI73333.1"/>
    </source>
</evidence>
<evidence type="ECO:0000256" key="2">
    <source>
        <dbReference type="SAM" id="SignalP"/>
    </source>
</evidence>
<evidence type="ECO:0000313" key="4">
    <source>
        <dbReference type="Proteomes" id="UP000198607"/>
    </source>
</evidence>
<sequence length="254" mass="27500">MTFASSSIFRLAALAAVSASLVSSAACFAGEDETDYHFRPFWVEPADRVEFGSGHLVGGVDHETHPERGSRRSTTMPLEATLGLGYGFSTVIAFDGGARSVFDDNSTSSSANREMKLRYSFPEWNGINVLVMTGVDRPTSGQNSRLSNGISAAIDTAFGTVGIGQLWERKRPEDFRAGQESAVNLFRTGLGNDGKWALGGELRYARTAENENLRRWLLGVGRVVGKGVMADFAVGGTFQHADAHRFTAGLSWFF</sequence>
<dbReference type="OrthoDB" id="9986259at2"/>
<reference evidence="3 4" key="1">
    <citation type="submission" date="2016-10" db="EMBL/GenBank/DDBJ databases">
        <authorList>
            <person name="de Groot N.N."/>
        </authorList>
    </citation>
    <scope>NUCLEOTIDE SEQUENCE [LARGE SCALE GENOMIC DNA]</scope>
    <source>
        <strain evidence="3 4">DSM 5885</strain>
    </source>
</reference>
<feature type="compositionally biased region" description="Basic and acidic residues" evidence="1">
    <location>
        <begin position="60"/>
        <end position="70"/>
    </location>
</feature>
<gene>
    <name evidence="3" type="ORF">SAMN05660652_03957</name>
</gene>
<proteinExistence type="predicted"/>
<feature type="chain" id="PRO_5011557735" description="MetA-pathway of phenol degradation" evidence="2">
    <location>
        <begin position="30"/>
        <end position="254"/>
    </location>
</feature>
<accession>A0A1G8MZL4</accession>
<evidence type="ECO:0000256" key="1">
    <source>
        <dbReference type="SAM" id="MobiDB-lite"/>
    </source>
</evidence>
<dbReference type="STRING" id="83767.SAMN05660652_03957"/>
<protein>
    <recommendedName>
        <fullName evidence="5">MetA-pathway of phenol degradation</fullName>
    </recommendedName>
</protein>
<feature type="signal peptide" evidence="2">
    <location>
        <begin position="1"/>
        <end position="29"/>
    </location>
</feature>
<feature type="region of interest" description="Disordered" evidence="1">
    <location>
        <begin position="54"/>
        <end position="74"/>
    </location>
</feature>
<name>A0A1G8MZL4_9RHOO</name>